<proteinExistence type="predicted"/>
<dbReference type="EMBL" id="VXIV02001993">
    <property type="protein sequence ID" value="KAF6028046.1"/>
    <property type="molecule type" value="Genomic_DNA"/>
</dbReference>
<evidence type="ECO:0000313" key="1">
    <source>
        <dbReference type="EMBL" id="KAF6028046.1"/>
    </source>
</evidence>
<gene>
    <name evidence="1" type="ORF">EB796_013633</name>
</gene>
<evidence type="ECO:0000313" key="2">
    <source>
        <dbReference type="Proteomes" id="UP000593567"/>
    </source>
</evidence>
<organism evidence="1 2">
    <name type="scientific">Bugula neritina</name>
    <name type="common">Brown bryozoan</name>
    <name type="synonym">Sertularia neritina</name>
    <dbReference type="NCBI Taxonomy" id="10212"/>
    <lineage>
        <taxon>Eukaryota</taxon>
        <taxon>Metazoa</taxon>
        <taxon>Spiralia</taxon>
        <taxon>Lophotrochozoa</taxon>
        <taxon>Bryozoa</taxon>
        <taxon>Gymnolaemata</taxon>
        <taxon>Cheilostomatida</taxon>
        <taxon>Flustrina</taxon>
        <taxon>Buguloidea</taxon>
        <taxon>Bugulidae</taxon>
        <taxon>Bugula</taxon>
    </lineage>
</organism>
<comment type="caution">
    <text evidence="1">The sequence shown here is derived from an EMBL/GenBank/DDBJ whole genome shotgun (WGS) entry which is preliminary data.</text>
</comment>
<dbReference type="Proteomes" id="UP000593567">
    <property type="component" value="Unassembled WGS sequence"/>
</dbReference>
<dbReference type="AlphaFoldDB" id="A0A7J7JRI4"/>
<accession>A0A7J7JRI4</accession>
<name>A0A7J7JRI4_BUGNE</name>
<reference evidence="1" key="1">
    <citation type="submission" date="2020-06" db="EMBL/GenBank/DDBJ databases">
        <title>Draft genome of Bugula neritina, a colonial animal packing powerful symbionts and potential medicines.</title>
        <authorList>
            <person name="Rayko M."/>
        </authorList>
    </citation>
    <scope>NUCLEOTIDE SEQUENCE [LARGE SCALE GENOMIC DNA]</scope>
    <source>
        <strain evidence="1">Kwan_BN1</strain>
    </source>
</reference>
<keyword evidence="2" id="KW-1185">Reference proteome</keyword>
<protein>
    <submittedName>
        <fullName evidence="1">Uncharacterized protein</fullName>
    </submittedName>
</protein>
<sequence length="72" mass="8657">MVIVRWRGHYQWIQTGMGFEQKFVYASRQMVEFRYNITYSLYHNLGDEPITLMLYSIKVHDSSSVSIVYMIK</sequence>